<evidence type="ECO:0000313" key="2">
    <source>
        <dbReference type="Proteomes" id="UP000054018"/>
    </source>
</evidence>
<proteinExistence type="predicted"/>
<dbReference type="Proteomes" id="UP000054018">
    <property type="component" value="Unassembled WGS sequence"/>
</dbReference>
<organism evidence="1 2">
    <name type="scientific">Pisolithus microcarpus 441</name>
    <dbReference type="NCBI Taxonomy" id="765257"/>
    <lineage>
        <taxon>Eukaryota</taxon>
        <taxon>Fungi</taxon>
        <taxon>Dikarya</taxon>
        <taxon>Basidiomycota</taxon>
        <taxon>Agaricomycotina</taxon>
        <taxon>Agaricomycetes</taxon>
        <taxon>Agaricomycetidae</taxon>
        <taxon>Boletales</taxon>
        <taxon>Sclerodermatineae</taxon>
        <taxon>Pisolithaceae</taxon>
        <taxon>Pisolithus</taxon>
    </lineage>
</organism>
<sequence>MIGHRQAILATQFNSFEKGPEFADELRGLLGTGVFNADGTVPSYSTLTDVFTRFYIQAKYGSSIAR</sequence>
<evidence type="ECO:0000313" key="1">
    <source>
        <dbReference type="EMBL" id="KIK16474.1"/>
    </source>
</evidence>
<dbReference type="EMBL" id="KN833856">
    <property type="protein sequence ID" value="KIK16474.1"/>
    <property type="molecule type" value="Genomic_DNA"/>
</dbReference>
<reference evidence="1 2" key="1">
    <citation type="submission" date="2014-04" db="EMBL/GenBank/DDBJ databases">
        <authorList>
            <consortium name="DOE Joint Genome Institute"/>
            <person name="Kuo A."/>
            <person name="Kohler A."/>
            <person name="Costa M.D."/>
            <person name="Nagy L.G."/>
            <person name="Floudas D."/>
            <person name="Copeland A."/>
            <person name="Barry K.W."/>
            <person name="Cichocki N."/>
            <person name="Veneault-Fourrey C."/>
            <person name="LaButti K."/>
            <person name="Lindquist E.A."/>
            <person name="Lipzen A."/>
            <person name="Lundell T."/>
            <person name="Morin E."/>
            <person name="Murat C."/>
            <person name="Sun H."/>
            <person name="Tunlid A."/>
            <person name="Henrissat B."/>
            <person name="Grigoriev I.V."/>
            <person name="Hibbett D.S."/>
            <person name="Martin F."/>
            <person name="Nordberg H.P."/>
            <person name="Cantor M.N."/>
            <person name="Hua S.X."/>
        </authorList>
    </citation>
    <scope>NUCLEOTIDE SEQUENCE [LARGE SCALE GENOMIC DNA]</scope>
    <source>
        <strain evidence="1 2">441</strain>
    </source>
</reference>
<gene>
    <name evidence="1" type="ORF">PISMIDRAFT_686264</name>
</gene>
<protein>
    <submittedName>
        <fullName evidence="1">Uncharacterized protein</fullName>
    </submittedName>
</protein>
<name>A0A0C9YRM1_9AGAM</name>
<dbReference type="HOGENOM" id="CLU_2832125_0_0_1"/>
<reference evidence="2" key="2">
    <citation type="submission" date="2015-01" db="EMBL/GenBank/DDBJ databases">
        <title>Evolutionary Origins and Diversification of the Mycorrhizal Mutualists.</title>
        <authorList>
            <consortium name="DOE Joint Genome Institute"/>
            <consortium name="Mycorrhizal Genomics Consortium"/>
            <person name="Kohler A."/>
            <person name="Kuo A."/>
            <person name="Nagy L.G."/>
            <person name="Floudas D."/>
            <person name="Copeland A."/>
            <person name="Barry K.W."/>
            <person name="Cichocki N."/>
            <person name="Veneault-Fourrey C."/>
            <person name="LaButti K."/>
            <person name="Lindquist E.A."/>
            <person name="Lipzen A."/>
            <person name="Lundell T."/>
            <person name="Morin E."/>
            <person name="Murat C."/>
            <person name="Riley R."/>
            <person name="Ohm R."/>
            <person name="Sun H."/>
            <person name="Tunlid A."/>
            <person name="Henrissat B."/>
            <person name="Grigoriev I.V."/>
            <person name="Hibbett D.S."/>
            <person name="Martin F."/>
        </authorList>
    </citation>
    <scope>NUCLEOTIDE SEQUENCE [LARGE SCALE GENOMIC DNA]</scope>
    <source>
        <strain evidence="2">441</strain>
    </source>
</reference>
<dbReference type="AlphaFoldDB" id="A0A0C9YRM1"/>
<keyword evidence="2" id="KW-1185">Reference proteome</keyword>
<dbReference type="OrthoDB" id="3258638at2759"/>
<accession>A0A0C9YRM1</accession>